<evidence type="ECO:0000256" key="15">
    <source>
        <dbReference type="SAM" id="Phobius"/>
    </source>
</evidence>
<dbReference type="CDD" id="cd19990">
    <property type="entry name" value="PBP1_GABAb_receptor_plant"/>
    <property type="match status" value="1"/>
</dbReference>
<dbReference type="GO" id="GO:0016020">
    <property type="term" value="C:membrane"/>
    <property type="evidence" value="ECO:0007669"/>
    <property type="project" value="UniProtKB-SubCell"/>
</dbReference>
<dbReference type="GO" id="GO:0007165">
    <property type="term" value="P:signal transduction"/>
    <property type="evidence" value="ECO:0007669"/>
    <property type="project" value="UniProtKB-ARBA"/>
</dbReference>
<feature type="disulfide bond" evidence="14">
    <location>
        <begin position="751"/>
        <end position="805"/>
    </location>
</feature>
<dbReference type="FunFam" id="1.10.287.70:FF:000037">
    <property type="entry name" value="Glutamate receptor"/>
    <property type="match status" value="1"/>
</dbReference>
<dbReference type="Gramene" id="OE9A079368T7">
    <property type="protein sequence ID" value="OE9A079368C7"/>
    <property type="gene ID" value="OE9A079368"/>
</dbReference>
<dbReference type="SMART" id="SM00062">
    <property type="entry name" value="PBPb"/>
    <property type="match status" value="1"/>
</dbReference>
<evidence type="ECO:0000256" key="9">
    <source>
        <dbReference type="ARBA" id="ARBA00023170"/>
    </source>
</evidence>
<dbReference type="Pfam" id="PF00060">
    <property type="entry name" value="Lig_chan"/>
    <property type="match status" value="1"/>
</dbReference>
<dbReference type="AlphaFoldDB" id="A0A8S0TEW2"/>
<feature type="domain" description="Ionotropic glutamate receptor C-terminal" evidence="18">
    <location>
        <begin position="463"/>
        <end position="802"/>
    </location>
</feature>
<evidence type="ECO:0000256" key="11">
    <source>
        <dbReference type="ARBA" id="ARBA00023286"/>
    </source>
</evidence>
<keyword evidence="20" id="KW-1185">Reference proteome</keyword>
<evidence type="ECO:0000256" key="6">
    <source>
        <dbReference type="ARBA" id="ARBA00022989"/>
    </source>
</evidence>
<dbReference type="SUPFAM" id="SSF53822">
    <property type="entry name" value="Periplasmic binding protein-like I"/>
    <property type="match status" value="1"/>
</dbReference>
<feature type="transmembrane region" description="Helical" evidence="15">
    <location>
        <begin position="646"/>
        <end position="670"/>
    </location>
</feature>
<dbReference type="InterPro" id="IPR001638">
    <property type="entry name" value="Solute-binding_3/MltF_N"/>
</dbReference>
<keyword evidence="5 16" id="KW-0732">Signal</keyword>
<dbReference type="Gramene" id="OE9A079368T4">
    <property type="protein sequence ID" value="OE9A079368C4"/>
    <property type="gene ID" value="OE9A079368"/>
</dbReference>
<dbReference type="EMBL" id="CACTIH010006025">
    <property type="protein sequence ID" value="CAA3003793.1"/>
    <property type="molecule type" value="Genomic_DNA"/>
</dbReference>
<keyword evidence="4 15" id="KW-0812">Transmembrane</keyword>
<keyword evidence="6 15" id="KW-1133">Transmembrane helix</keyword>
<feature type="transmembrane region" description="Helical" evidence="15">
    <location>
        <begin position="585"/>
        <end position="604"/>
    </location>
</feature>
<keyword evidence="10" id="KW-0325">Glycoprotein</keyword>
<evidence type="ECO:0000259" key="17">
    <source>
        <dbReference type="SMART" id="SM00062"/>
    </source>
</evidence>
<dbReference type="InterPro" id="IPR015683">
    <property type="entry name" value="Ionotropic_Glu_rcpt"/>
</dbReference>
<keyword evidence="8 13" id="KW-0472">Membrane</keyword>
<dbReference type="Gramene" id="OE9A079368T1">
    <property type="protein sequence ID" value="OE9A079368C1"/>
    <property type="gene ID" value="OE9A079368"/>
</dbReference>
<dbReference type="PIRSF" id="PIRSF037090">
    <property type="entry name" value="Iontro_Glu-like_rcpt_pln"/>
    <property type="match status" value="1"/>
</dbReference>
<dbReference type="GO" id="GO:0015276">
    <property type="term" value="F:ligand-gated monoatomic ion channel activity"/>
    <property type="evidence" value="ECO:0007669"/>
    <property type="project" value="InterPro"/>
</dbReference>
<dbReference type="OrthoDB" id="5984008at2759"/>
<dbReference type="FunFam" id="3.40.190.10:FF:000175">
    <property type="entry name" value="Glutamate receptor"/>
    <property type="match status" value="1"/>
</dbReference>
<dbReference type="PANTHER" id="PTHR18966">
    <property type="entry name" value="IONOTROPIC GLUTAMATE RECEPTOR"/>
    <property type="match status" value="1"/>
</dbReference>
<evidence type="ECO:0000256" key="16">
    <source>
        <dbReference type="SAM" id="SignalP"/>
    </source>
</evidence>
<dbReference type="InterPro" id="IPR001320">
    <property type="entry name" value="Iontro_rcpt_C"/>
</dbReference>
<gene>
    <name evidence="19" type="ORF">OLEA9_A079368</name>
</gene>
<keyword evidence="3 13" id="KW-0813">Transport</keyword>
<organism evidence="19 20">
    <name type="scientific">Olea europaea subsp. europaea</name>
    <dbReference type="NCBI Taxonomy" id="158383"/>
    <lineage>
        <taxon>Eukaryota</taxon>
        <taxon>Viridiplantae</taxon>
        <taxon>Streptophyta</taxon>
        <taxon>Embryophyta</taxon>
        <taxon>Tracheophyta</taxon>
        <taxon>Spermatophyta</taxon>
        <taxon>Magnoliopsida</taxon>
        <taxon>eudicotyledons</taxon>
        <taxon>Gunneridae</taxon>
        <taxon>Pentapetalae</taxon>
        <taxon>asterids</taxon>
        <taxon>lamiids</taxon>
        <taxon>Lamiales</taxon>
        <taxon>Oleaceae</taxon>
        <taxon>Oleeae</taxon>
        <taxon>Olea</taxon>
    </lineage>
</organism>
<dbReference type="Gene3D" id="3.40.190.10">
    <property type="entry name" value="Periplasmic binding protein-like II"/>
    <property type="match status" value="2"/>
</dbReference>
<dbReference type="GO" id="GO:1901701">
    <property type="term" value="P:cellular response to oxygen-containing compound"/>
    <property type="evidence" value="ECO:0007669"/>
    <property type="project" value="UniProtKB-ARBA"/>
</dbReference>
<keyword evidence="9 13" id="KW-0675">Receptor</keyword>
<feature type="chain" id="PRO_5035909922" description="Glutamate receptor" evidence="16">
    <location>
        <begin position="20"/>
        <end position="928"/>
    </location>
</feature>
<evidence type="ECO:0000256" key="14">
    <source>
        <dbReference type="PIRSR" id="PIRSR037090-50"/>
    </source>
</evidence>
<evidence type="ECO:0000256" key="4">
    <source>
        <dbReference type="ARBA" id="ARBA00022692"/>
    </source>
</evidence>
<accession>A0A8S0TEW2</accession>
<evidence type="ECO:0000256" key="7">
    <source>
        <dbReference type="ARBA" id="ARBA00023065"/>
    </source>
</evidence>
<evidence type="ECO:0000313" key="19">
    <source>
        <dbReference type="EMBL" id="CAA3003793.1"/>
    </source>
</evidence>
<evidence type="ECO:0000256" key="13">
    <source>
        <dbReference type="PIRNR" id="PIRNR037090"/>
    </source>
</evidence>
<evidence type="ECO:0000256" key="5">
    <source>
        <dbReference type="ARBA" id="ARBA00022729"/>
    </source>
</evidence>
<dbReference type="Gramene" id="OE9A079368T2">
    <property type="protein sequence ID" value="OE9A079368C2"/>
    <property type="gene ID" value="OE9A079368"/>
</dbReference>
<keyword evidence="11 13" id="KW-1071">Ligand-gated ion channel</keyword>
<dbReference type="Gene3D" id="3.40.50.2300">
    <property type="match status" value="2"/>
</dbReference>
<dbReference type="Gramene" id="OE9A079368T3">
    <property type="protein sequence ID" value="OE9A079368C3"/>
    <property type="gene ID" value="OE9A079368"/>
</dbReference>
<dbReference type="CDD" id="cd13686">
    <property type="entry name" value="GluR_Plant"/>
    <property type="match status" value="1"/>
</dbReference>
<comment type="caution">
    <text evidence="19">The sequence shown here is derived from an EMBL/GenBank/DDBJ whole genome shotgun (WGS) entry which is preliminary data.</text>
</comment>
<dbReference type="InterPro" id="IPR044440">
    <property type="entry name" value="GABAb_receptor_plant_PBP1"/>
</dbReference>
<evidence type="ECO:0000256" key="3">
    <source>
        <dbReference type="ARBA" id="ARBA00022448"/>
    </source>
</evidence>
<evidence type="ECO:0000256" key="1">
    <source>
        <dbReference type="ARBA" id="ARBA00004141"/>
    </source>
</evidence>
<reference evidence="19 20" key="1">
    <citation type="submission" date="2019-12" db="EMBL/GenBank/DDBJ databases">
        <authorList>
            <person name="Alioto T."/>
            <person name="Alioto T."/>
            <person name="Gomez Garrido J."/>
        </authorList>
    </citation>
    <scope>NUCLEOTIDE SEQUENCE [LARGE SCALE GENOMIC DNA]</scope>
</reference>
<evidence type="ECO:0000256" key="12">
    <source>
        <dbReference type="ARBA" id="ARBA00023303"/>
    </source>
</evidence>
<evidence type="ECO:0000259" key="18">
    <source>
        <dbReference type="SMART" id="SM00079"/>
    </source>
</evidence>
<feature type="transmembrane region" description="Helical" evidence="15">
    <location>
        <begin position="822"/>
        <end position="841"/>
    </location>
</feature>
<keyword evidence="7 13" id="KW-0406">Ion transport</keyword>
<evidence type="ECO:0000256" key="2">
    <source>
        <dbReference type="ARBA" id="ARBA00008685"/>
    </source>
</evidence>
<feature type="domain" description="Solute-binding protein family 3/N-terminal" evidence="17">
    <location>
        <begin position="463"/>
        <end position="803"/>
    </location>
</feature>
<name>A0A8S0TEW2_OLEEU</name>
<comment type="similarity">
    <text evidence="2 13">Belongs to the glutamate-gated ion channel (TC 1.A.10.1) family.</text>
</comment>
<dbReference type="Proteomes" id="UP000594638">
    <property type="component" value="Unassembled WGS sequence"/>
</dbReference>
<keyword evidence="12 13" id="KW-0407">Ion channel</keyword>
<comment type="function">
    <text evidence="13">Glutamate-gated receptor that probably acts as non-selective cation channel.</text>
</comment>
<dbReference type="GO" id="GO:0009611">
    <property type="term" value="P:response to wounding"/>
    <property type="evidence" value="ECO:0007669"/>
    <property type="project" value="UniProtKB-ARBA"/>
</dbReference>
<evidence type="ECO:0000256" key="8">
    <source>
        <dbReference type="ARBA" id="ARBA00023136"/>
    </source>
</evidence>
<evidence type="ECO:0000313" key="20">
    <source>
        <dbReference type="Proteomes" id="UP000594638"/>
    </source>
</evidence>
<feature type="signal peptide" evidence="16">
    <location>
        <begin position="1"/>
        <end position="19"/>
    </location>
</feature>
<dbReference type="FunFam" id="3.40.190.10:FF:000054">
    <property type="entry name" value="Glutamate receptor"/>
    <property type="match status" value="1"/>
</dbReference>
<proteinExistence type="inferred from homology"/>
<dbReference type="FunFam" id="3.40.50.2300:FF:000081">
    <property type="entry name" value="Glutamate receptor"/>
    <property type="match status" value="1"/>
</dbReference>
<dbReference type="InterPro" id="IPR017103">
    <property type="entry name" value="Iontropic_Glu_rcpt_pln"/>
</dbReference>
<dbReference type="Pfam" id="PF01094">
    <property type="entry name" value="ANF_receptor"/>
    <property type="match status" value="1"/>
</dbReference>
<protein>
    <recommendedName>
        <fullName evidence="13">Glutamate receptor</fullName>
    </recommendedName>
</protein>
<dbReference type="InterPro" id="IPR028082">
    <property type="entry name" value="Peripla_BP_I"/>
</dbReference>
<dbReference type="Gene3D" id="1.10.287.70">
    <property type="match status" value="1"/>
</dbReference>
<dbReference type="Pfam" id="PF10613">
    <property type="entry name" value="Lig_chan-Glu_bd"/>
    <property type="match status" value="1"/>
</dbReference>
<dbReference type="InterPro" id="IPR019594">
    <property type="entry name" value="Glu/Gly-bd"/>
</dbReference>
<keyword evidence="14" id="KW-1015">Disulfide bond</keyword>
<comment type="subcellular location">
    <subcellularLocation>
        <location evidence="1">Membrane</location>
        <topology evidence="1">Multi-pass membrane protein</topology>
    </subcellularLocation>
</comment>
<dbReference type="SUPFAM" id="SSF53850">
    <property type="entry name" value="Periplasmic binding protein-like II"/>
    <property type="match status" value="1"/>
</dbReference>
<evidence type="ECO:0000256" key="10">
    <source>
        <dbReference type="ARBA" id="ARBA00023180"/>
    </source>
</evidence>
<sequence>MNFLWLVVPVSILFTGAFSEDVSRPNVINIGAIFSFGTINGRVAKIAMSAAVKDVNSDPKILGSSKLNLSLHDSNYSGFLGIIGGLQYMETNTVAIIGPQTSGMAHVLSHLANELHVPMLSFTALDPMLSPLQYPYFVQTAPNDLFQMTAIADMVSYFGYKEVIAVFSDDEQGRNSIIALGDKLAERLCKISYKAVLSPESLASRDQIMNELVKITLMESRVIVLHAYSQIGLQVFEVAHKLGMMESGYVWIATSWLSTVLDSTTVSGHAAKSIQGVLTLRPHTPDSERKRAFSSRWNKLSNGSIGLNPYGLYAYDTVWIIANALKSLLDHGGTISFSNNSQLNGYEGGALNLGALSIFDGGKRLLSYILQTNMTGLAGHIAFSNPFRYITHPSYDILNVIGKGNKKIGYWSNHSGLSVVPPDILYTKAPNHSSSNQQLYSVVWPGQTTVKPRGWVFPNNGRQLRIGIPYRVGFKDFVSADENNNTVRGYCIDVFLAAIKLLPYAVPHKFVMFGDRHKNPNYAELISKITSNVFDAAVGDIAIVTNRTKIVDFTQPYIDSGLVVVAPVQKLKSSAWAFLRPFTPLMWGVTAAFFLIVGAVVWILEHRMNDEFRGPPKRQFITILWFGFSTMFFAHRENTVSSLGRMVLIVWLFVVLIITSSYTASLTSILTVQQLASSIRGIESLTTSSDLIGFQVGSFAENYLREELNIAKSRLVPLGSPEEYADALERGRVAAVVDERPYVDLFLSTYCRFQIVGQEFTKSGWGFAFPRGSPLAMDMSTAILMLSENGELQKIHDRWLNKKNCSLQGSEQDSDQLQLKSFWGLFLICGIACFLALLVYFCSILRKFKRYLPEQSEPSCQSSSRSIRIQRFLSFVDEKEEESKNRLKRKHMAVLSSSHVQELQLPSGTKRNEAGIFPEGHDSGTYFN</sequence>
<dbReference type="SMART" id="SM00079">
    <property type="entry name" value="PBPe"/>
    <property type="match status" value="1"/>
</dbReference>
<dbReference type="InterPro" id="IPR001828">
    <property type="entry name" value="ANF_lig-bd_rcpt"/>
</dbReference>